<keyword evidence="7" id="KW-0159">Chromosome partition</keyword>
<feature type="transmembrane region" description="Helical" evidence="17">
    <location>
        <begin position="79"/>
        <end position="100"/>
    </location>
</feature>
<evidence type="ECO:0000256" key="7">
    <source>
        <dbReference type="ARBA" id="ARBA00022829"/>
    </source>
</evidence>
<dbReference type="EMBL" id="SIJK02000006">
    <property type="protein sequence ID" value="MBP1465134.1"/>
    <property type="molecule type" value="Genomic_DNA"/>
</dbReference>
<gene>
    <name evidence="19" type="ORF">EYB53_005380</name>
</gene>
<name>A0ABS4D6S3_9CHLR</name>
<dbReference type="Gene3D" id="3.40.50.300">
    <property type="entry name" value="P-loop containing nucleotide triphosphate hydrolases"/>
    <property type="match status" value="1"/>
</dbReference>
<evidence type="ECO:0000313" key="19">
    <source>
        <dbReference type="EMBL" id="MBP1465134.1"/>
    </source>
</evidence>
<evidence type="ECO:0000256" key="5">
    <source>
        <dbReference type="ARBA" id="ARBA00022692"/>
    </source>
</evidence>
<dbReference type="Pfam" id="PF09397">
    <property type="entry name" value="FtsK_gamma"/>
    <property type="match status" value="1"/>
</dbReference>
<feature type="compositionally biased region" description="Polar residues" evidence="16">
    <location>
        <begin position="733"/>
        <end position="742"/>
    </location>
</feature>
<comment type="similarity">
    <text evidence="2">Belongs to the FtsK/SpoIIIE/SftA family.</text>
</comment>
<dbReference type="InterPro" id="IPR027417">
    <property type="entry name" value="P-loop_NTPase"/>
</dbReference>
<dbReference type="Pfam" id="PF13491">
    <property type="entry name" value="FtsK_4TM"/>
    <property type="match status" value="1"/>
</dbReference>
<evidence type="ECO:0000256" key="9">
    <source>
        <dbReference type="ARBA" id="ARBA00022989"/>
    </source>
</evidence>
<comment type="function">
    <text evidence="13">Essential cell division protein that coordinates cell division and chromosome segregation. The N-terminus is involved in assembly of the cell-division machinery. The C-terminus functions as a DNA motor that moves dsDNA in an ATP-dependent manner towards the dif recombination site, which is located within the replication terminus region. Required for activation of the Xer recombinase, allowing activation of chromosome unlinking by recombination.</text>
</comment>
<feature type="transmembrane region" description="Helical" evidence="17">
    <location>
        <begin position="160"/>
        <end position="182"/>
    </location>
</feature>
<dbReference type="Pfam" id="PF01580">
    <property type="entry name" value="FtsK_SpoIIIE"/>
    <property type="match status" value="1"/>
</dbReference>
<dbReference type="Pfam" id="PF17854">
    <property type="entry name" value="FtsK_alpha"/>
    <property type="match status" value="1"/>
</dbReference>
<feature type="transmembrane region" description="Helical" evidence="17">
    <location>
        <begin position="44"/>
        <end position="73"/>
    </location>
</feature>
<dbReference type="InterPro" id="IPR036390">
    <property type="entry name" value="WH_DNA-bd_sf"/>
</dbReference>
<evidence type="ECO:0000256" key="6">
    <source>
        <dbReference type="ARBA" id="ARBA00022741"/>
    </source>
</evidence>
<dbReference type="InterPro" id="IPR041027">
    <property type="entry name" value="FtsK_alpha"/>
</dbReference>
<keyword evidence="20" id="KW-1185">Reference proteome</keyword>
<dbReference type="RefSeq" id="WP_135477180.1">
    <property type="nucleotide sequence ID" value="NZ_SIJK02000006.1"/>
</dbReference>
<accession>A0ABS4D6S3</accession>
<organism evidence="19 20">
    <name type="scientific">Candidatus Chloroploca mongolica</name>
    <dbReference type="NCBI Taxonomy" id="2528176"/>
    <lineage>
        <taxon>Bacteria</taxon>
        <taxon>Bacillati</taxon>
        <taxon>Chloroflexota</taxon>
        <taxon>Chloroflexia</taxon>
        <taxon>Chloroflexales</taxon>
        <taxon>Chloroflexineae</taxon>
        <taxon>Oscillochloridaceae</taxon>
        <taxon>Candidatus Chloroploca</taxon>
    </lineage>
</organism>
<dbReference type="InterPro" id="IPR025199">
    <property type="entry name" value="FtsK_4TM"/>
</dbReference>
<dbReference type="Gene3D" id="3.30.980.40">
    <property type="match status" value="1"/>
</dbReference>
<dbReference type="PANTHER" id="PTHR22683">
    <property type="entry name" value="SPORULATION PROTEIN RELATED"/>
    <property type="match status" value="1"/>
</dbReference>
<evidence type="ECO:0000256" key="12">
    <source>
        <dbReference type="ARBA" id="ARBA00023306"/>
    </source>
</evidence>
<dbReference type="InterPro" id="IPR036388">
    <property type="entry name" value="WH-like_DNA-bd_sf"/>
</dbReference>
<feature type="region of interest" description="Disordered" evidence="16">
    <location>
        <begin position="212"/>
        <end position="242"/>
    </location>
</feature>
<protein>
    <submittedName>
        <fullName evidence="19">DNA translocase FtsK</fullName>
    </submittedName>
</protein>
<dbReference type="InterPro" id="IPR003593">
    <property type="entry name" value="AAA+_ATPase"/>
</dbReference>
<dbReference type="Proteomes" id="UP001193081">
    <property type="component" value="Unassembled WGS sequence"/>
</dbReference>
<sequence>MAAQGNKKPSTGRKPATRTSKAPRKSARATPPPALMRPEHQRDLFALGLLTLALVTVIFFATGIAGGAGALYVEVMRQAFGGGAVVVPIILGLLGIAILIQEQFRDSRLTTTHLIGTLLIIASILNLLEFPVHDLSFEARLKNEGGGWAGFWLVQGFDSIIGRPAAVLVTVVIGLIGVLLTFDLTLRELLGGAVARTAAFWQLLWSAPRRSQASRRPEPTARADTDLPFTPPPQGTDDTIVPTPIAARPTRASLFQRPGTSTKPEPATTVVPPLATPATPDPVVPSVLAKPSVELPPARPHEVVQEALDGFETASVHRAWPLPSLDMLDPVTIVSQVGDDVIRHRSRLIEDTLASFKVEAQVVHVNPGPAVTQFEVQPAVGVKVSKITSLEKDLALALAASSIRIEAPIPGKSAVGIEIPNSSIALVSLREVMDGEEFEVSRARLKLPLGKDVSGTPMIADMTRMPHLLVAGATGSGKSVAINTFLCGLLLRHTPDELKLILVDPKMVEMIVYNHIPHLLSPVVTELERVVPTLKWATREMERRYKIFARHGVRNLDSYKQLARKRADLEPMPYILIIIDELADLMMMAPDEIETYICRLAQMARATGIHLIIATQRPSVDVITGLIKANFPSRIAFAVTSQVDSRVILDVPGADQLLGRGDMLYMAADAAKLVRIQGTYVSDREVEKIVDFWRKAMPPDETSTNPTQKPGGSLGVNGPPFSGTLPGPRPAETGTQSASASDETFKPPAEFLSVDEQDALLTQAIDLVQQHQRASASLLQRRLRIGYSKASQLIDLLEQQGVVGPAEGGRSREVLRSSSPDR</sequence>
<keyword evidence="12" id="KW-0131">Cell cycle</keyword>
<feature type="domain" description="FtsK" evidence="18">
    <location>
        <begin position="455"/>
        <end position="646"/>
    </location>
</feature>
<feature type="compositionally biased region" description="Basic and acidic residues" evidence="16">
    <location>
        <begin position="215"/>
        <end position="225"/>
    </location>
</feature>
<evidence type="ECO:0000256" key="16">
    <source>
        <dbReference type="SAM" id="MobiDB-lite"/>
    </source>
</evidence>
<dbReference type="InterPro" id="IPR050206">
    <property type="entry name" value="FtsK/SpoIIIE/SftA"/>
</dbReference>
<keyword evidence="6 15" id="KW-0547">Nucleotide-binding</keyword>
<evidence type="ECO:0000256" key="4">
    <source>
        <dbReference type="ARBA" id="ARBA00022618"/>
    </source>
</evidence>
<keyword evidence="5 17" id="KW-0812">Transmembrane</keyword>
<evidence type="ECO:0000256" key="10">
    <source>
        <dbReference type="ARBA" id="ARBA00023125"/>
    </source>
</evidence>
<dbReference type="Gene3D" id="1.10.10.10">
    <property type="entry name" value="Winged helix-like DNA-binding domain superfamily/Winged helix DNA-binding domain"/>
    <property type="match status" value="1"/>
</dbReference>
<feature type="transmembrane region" description="Helical" evidence="17">
    <location>
        <begin position="112"/>
        <end position="132"/>
    </location>
</feature>
<evidence type="ECO:0000256" key="2">
    <source>
        <dbReference type="ARBA" id="ARBA00006474"/>
    </source>
</evidence>
<feature type="compositionally biased region" description="Basic and acidic residues" evidence="16">
    <location>
        <begin position="809"/>
        <end position="822"/>
    </location>
</feature>
<evidence type="ECO:0000256" key="13">
    <source>
        <dbReference type="ARBA" id="ARBA00024986"/>
    </source>
</evidence>
<keyword evidence="10" id="KW-0238">DNA-binding</keyword>
<feature type="transmembrane region" description="Helical" evidence="17">
    <location>
        <begin position="189"/>
        <end position="207"/>
    </location>
</feature>
<dbReference type="SUPFAM" id="SSF46785">
    <property type="entry name" value="Winged helix' DNA-binding domain"/>
    <property type="match status" value="1"/>
</dbReference>
<keyword evidence="3" id="KW-1003">Cell membrane</keyword>
<keyword evidence="8 15" id="KW-0067">ATP-binding</keyword>
<dbReference type="SMART" id="SM00382">
    <property type="entry name" value="AAA"/>
    <property type="match status" value="1"/>
</dbReference>
<evidence type="ECO:0000256" key="8">
    <source>
        <dbReference type="ARBA" id="ARBA00022840"/>
    </source>
</evidence>
<evidence type="ECO:0000256" key="1">
    <source>
        <dbReference type="ARBA" id="ARBA00004651"/>
    </source>
</evidence>
<dbReference type="InterPro" id="IPR002543">
    <property type="entry name" value="FtsK_dom"/>
</dbReference>
<dbReference type="PROSITE" id="PS50901">
    <property type="entry name" value="FTSK"/>
    <property type="match status" value="1"/>
</dbReference>
<feature type="region of interest" description="Disordered" evidence="16">
    <location>
        <begin position="1"/>
        <end position="36"/>
    </location>
</feature>
<dbReference type="SUPFAM" id="SSF52540">
    <property type="entry name" value="P-loop containing nucleoside triphosphate hydrolases"/>
    <property type="match status" value="1"/>
</dbReference>
<evidence type="ECO:0000256" key="14">
    <source>
        <dbReference type="ARBA" id="ARBA00025923"/>
    </source>
</evidence>
<keyword evidence="4" id="KW-0132">Cell division</keyword>
<reference evidence="19 20" key="1">
    <citation type="submission" date="2021-03" db="EMBL/GenBank/DDBJ databases">
        <authorList>
            <person name="Grouzdev D.S."/>
        </authorList>
    </citation>
    <scope>NUCLEOTIDE SEQUENCE [LARGE SCALE GENOMIC DNA]</scope>
    <source>
        <strain evidence="19 20">M50-1</strain>
    </source>
</reference>
<feature type="binding site" evidence="15">
    <location>
        <begin position="472"/>
        <end position="479"/>
    </location>
    <ligand>
        <name>ATP</name>
        <dbReference type="ChEBI" id="CHEBI:30616"/>
    </ligand>
</feature>
<comment type="subunit">
    <text evidence="14">Homohexamer. Forms a ring that surrounds DNA.</text>
</comment>
<evidence type="ECO:0000313" key="20">
    <source>
        <dbReference type="Proteomes" id="UP001193081"/>
    </source>
</evidence>
<comment type="caution">
    <text evidence="19">The sequence shown here is derived from an EMBL/GenBank/DDBJ whole genome shotgun (WGS) entry which is preliminary data.</text>
</comment>
<dbReference type="InterPro" id="IPR018541">
    <property type="entry name" value="Ftsk_gamma"/>
</dbReference>
<evidence type="ECO:0000256" key="15">
    <source>
        <dbReference type="PROSITE-ProRule" id="PRU00289"/>
    </source>
</evidence>
<evidence type="ECO:0000259" key="18">
    <source>
        <dbReference type="PROSITE" id="PS50901"/>
    </source>
</evidence>
<comment type="subcellular location">
    <subcellularLocation>
        <location evidence="1">Cell membrane</location>
        <topology evidence="1">Multi-pass membrane protein</topology>
    </subcellularLocation>
</comment>
<feature type="region of interest" description="Disordered" evidence="16">
    <location>
        <begin position="803"/>
        <end position="822"/>
    </location>
</feature>
<dbReference type="SMART" id="SM00843">
    <property type="entry name" value="Ftsk_gamma"/>
    <property type="match status" value="1"/>
</dbReference>
<dbReference type="PANTHER" id="PTHR22683:SF41">
    <property type="entry name" value="DNA TRANSLOCASE FTSK"/>
    <property type="match status" value="1"/>
</dbReference>
<keyword evidence="11 17" id="KW-0472">Membrane</keyword>
<evidence type="ECO:0000256" key="17">
    <source>
        <dbReference type="SAM" id="Phobius"/>
    </source>
</evidence>
<feature type="region of interest" description="Disordered" evidence="16">
    <location>
        <begin position="697"/>
        <end position="744"/>
    </location>
</feature>
<keyword evidence="9 17" id="KW-1133">Transmembrane helix</keyword>
<evidence type="ECO:0000256" key="11">
    <source>
        <dbReference type="ARBA" id="ARBA00023136"/>
    </source>
</evidence>
<evidence type="ECO:0000256" key="3">
    <source>
        <dbReference type="ARBA" id="ARBA00022475"/>
    </source>
</evidence>
<feature type="compositionally biased region" description="Polar residues" evidence="16">
    <location>
        <begin position="701"/>
        <end position="710"/>
    </location>
</feature>
<proteinExistence type="inferred from homology"/>